<name>A0A443ZPK2_9PSED</name>
<dbReference type="EMBL" id="QJRG01000047">
    <property type="protein sequence ID" value="RWU21028.1"/>
    <property type="molecule type" value="Genomic_DNA"/>
</dbReference>
<evidence type="ECO:0000313" key="2">
    <source>
        <dbReference type="Proteomes" id="UP000288983"/>
    </source>
</evidence>
<comment type="caution">
    <text evidence="1">The sequence shown here is derived from an EMBL/GenBank/DDBJ whole genome shotgun (WGS) entry which is preliminary data.</text>
</comment>
<proteinExistence type="predicted"/>
<dbReference type="RefSeq" id="WP_128324628.1">
    <property type="nucleotide sequence ID" value="NZ_QJRG01000047.1"/>
</dbReference>
<sequence length="128" mass="14266">MTLTLSHGTWSVTIARPTGPAVHTQYILTEHTHVDTTYQWNLKEQRLSAVSNCTFSFANHNVPSPFTWKPSLAQSAWEEAVSTQATESLQDAPENHGGQRHVQIELAAQFCWESDLAIGQARPNWHAG</sequence>
<evidence type="ECO:0000313" key="1">
    <source>
        <dbReference type="EMBL" id="RWU21028.1"/>
    </source>
</evidence>
<organism evidence="1 2">
    <name type="scientific">Pseudomonas alkylphenolica</name>
    <dbReference type="NCBI Taxonomy" id="237609"/>
    <lineage>
        <taxon>Bacteria</taxon>
        <taxon>Pseudomonadati</taxon>
        <taxon>Pseudomonadota</taxon>
        <taxon>Gammaproteobacteria</taxon>
        <taxon>Pseudomonadales</taxon>
        <taxon>Pseudomonadaceae</taxon>
        <taxon>Pseudomonas</taxon>
    </lineage>
</organism>
<protein>
    <submittedName>
        <fullName evidence="1">Uncharacterized protein</fullName>
    </submittedName>
</protein>
<reference evidence="1 2" key="1">
    <citation type="submission" date="2018-06" db="EMBL/GenBank/DDBJ databases">
        <title>Bacteria isolated from soil of Wuhan.</title>
        <authorList>
            <person name="Wei X."/>
            <person name="Chunhua H."/>
        </authorList>
    </citation>
    <scope>NUCLEOTIDE SEQUENCE [LARGE SCALE GENOMIC DNA]</scope>
    <source>
        <strain evidence="2">xwS2</strain>
    </source>
</reference>
<dbReference type="Proteomes" id="UP000288983">
    <property type="component" value="Unassembled WGS sequence"/>
</dbReference>
<accession>A0A443ZPK2</accession>
<dbReference type="OrthoDB" id="7008617at2"/>
<dbReference type="AlphaFoldDB" id="A0A443ZPK2"/>
<gene>
    <name evidence="1" type="ORF">DM813_17590</name>
</gene>